<dbReference type="RefSeq" id="WP_093575700.1">
    <property type="nucleotide sequence ID" value="NZ_FOWC01000010.1"/>
</dbReference>
<sequence>MPTTTTAAFARRATDPIPVHLVGSLPPPLHRDIRAALAWPLAHCGYAPLTAMYYEPDPRWIIDWLDSLARLPALEQVRSGASRGYDDVPCYRIRPGHELDPADLAMGRVAQTEAAFAVLDTLDTGAVPRRLHVGIPNAFDRALFAAGSPESADEWMPALQASVVDEVAALAARWGDRVQLQLETPAVLAAYQRAAREDRPLLTAELVQQVSGVIAAAPDARWILHLCYGDLEHEPLFTPVDLDAAVMFLNALADALAALGIPMPTVHLPVAHGSAPPSTDPAFFRALLRLRRGIDVIAGVVAEDHPVESRHALALIEDALGGPVEGIAAGCGLGRRTLAAAAANMALATRLAHERSPLSARRTA</sequence>
<dbReference type="Gene3D" id="3.20.20.210">
    <property type="match status" value="1"/>
</dbReference>
<evidence type="ECO:0000313" key="2">
    <source>
        <dbReference type="Proteomes" id="UP000199137"/>
    </source>
</evidence>
<dbReference type="EMBL" id="FOWC01000010">
    <property type="protein sequence ID" value="SFQ29745.1"/>
    <property type="molecule type" value="Genomic_DNA"/>
</dbReference>
<dbReference type="SUPFAM" id="SSF51726">
    <property type="entry name" value="UROD/MetE-like"/>
    <property type="match status" value="1"/>
</dbReference>
<dbReference type="AlphaFoldDB" id="A0A1I5XCQ0"/>
<accession>A0A1I5XCQ0</accession>
<dbReference type="InterPro" id="IPR038071">
    <property type="entry name" value="UROD/MetE-like_sf"/>
</dbReference>
<dbReference type="OrthoDB" id="4504900at2"/>
<proteinExistence type="predicted"/>
<evidence type="ECO:0000313" key="1">
    <source>
        <dbReference type="EMBL" id="SFQ29745.1"/>
    </source>
</evidence>
<organism evidence="1 2">
    <name type="scientific">Amycolatopsis rubida</name>
    <dbReference type="NCBI Taxonomy" id="112413"/>
    <lineage>
        <taxon>Bacteria</taxon>
        <taxon>Bacillati</taxon>
        <taxon>Actinomycetota</taxon>
        <taxon>Actinomycetes</taxon>
        <taxon>Pseudonocardiales</taxon>
        <taxon>Pseudonocardiaceae</taxon>
        <taxon>Amycolatopsis</taxon>
    </lineage>
</organism>
<reference evidence="1 2" key="1">
    <citation type="submission" date="2016-10" db="EMBL/GenBank/DDBJ databases">
        <authorList>
            <person name="de Groot N.N."/>
        </authorList>
    </citation>
    <scope>NUCLEOTIDE SEQUENCE [LARGE SCALE GENOMIC DNA]</scope>
    <source>
        <strain evidence="1 2">DSM 44637</strain>
    </source>
</reference>
<dbReference type="Proteomes" id="UP000199137">
    <property type="component" value="Unassembled WGS sequence"/>
</dbReference>
<gene>
    <name evidence="1" type="ORF">SAMN05421854_110157</name>
</gene>
<protein>
    <recommendedName>
        <fullName evidence="3">Methionine synthase</fullName>
    </recommendedName>
</protein>
<dbReference type="STRING" id="112413.SAMN05421854_110157"/>
<name>A0A1I5XCQ0_9PSEU</name>
<evidence type="ECO:0008006" key="3">
    <source>
        <dbReference type="Google" id="ProtNLM"/>
    </source>
</evidence>